<dbReference type="PANTHER" id="PTHR21064:SF5">
    <property type="entry name" value="SLR1880 PROTEIN"/>
    <property type="match status" value="1"/>
</dbReference>
<dbReference type="RefSeq" id="WP_051651524.1">
    <property type="nucleotide sequence ID" value="NZ_FNDZ01000003.1"/>
</dbReference>
<evidence type="ECO:0000313" key="2">
    <source>
        <dbReference type="EMBL" id="SDI65639.1"/>
    </source>
</evidence>
<feature type="domain" description="Aminoglycoside phosphotransferase" evidence="1">
    <location>
        <begin position="20"/>
        <end position="262"/>
    </location>
</feature>
<proteinExistence type="predicted"/>
<dbReference type="GO" id="GO:0016301">
    <property type="term" value="F:kinase activity"/>
    <property type="evidence" value="ECO:0007669"/>
    <property type="project" value="UniProtKB-KW"/>
</dbReference>
<dbReference type="InterPro" id="IPR011009">
    <property type="entry name" value="Kinase-like_dom_sf"/>
</dbReference>
<dbReference type="InterPro" id="IPR050249">
    <property type="entry name" value="Pseudomonas-type_ThrB"/>
</dbReference>
<sequence length="367" mass="42649">MRDSLEKIFLPFLEGGEITEITRYGKGHINDTYRVSVRMENGEEKRFILQRINRSIFKDPVALMDNIVKVTEYLKECVEKAGGDVDKEVLQVLHTKEGAHHVLYEREFYRCYRFIEGARSYEIVGGPEDFFKSGQALGKFQKLLGEFDGQTLHETIKDFHNTEKRFLDFQHTVRENPVNRAAACAEEIEFFLEREKDTKIINGLLREGSLPVRVTHNDTKYNNVMIDDETREAVCLVDLDTVMPGVSLYDFGDAIRSGATTAVEDEKDLSKVHFDLGLFEAYVNGYFSHGEFLMDLEIEYLPFAAKIMTFECGMRFLKDYLEGDVYYKTSYPEHNLHRARNQMKLVSDMERDYQQMIEIIKKHRSGS</sequence>
<evidence type="ECO:0000313" key="3">
    <source>
        <dbReference type="Proteomes" id="UP000183255"/>
    </source>
</evidence>
<gene>
    <name evidence="2" type="ORF">SAMN05421804_103348</name>
</gene>
<reference evidence="2 3" key="1">
    <citation type="submission" date="2016-10" db="EMBL/GenBank/DDBJ databases">
        <authorList>
            <person name="de Groot N.N."/>
        </authorList>
    </citation>
    <scope>NUCLEOTIDE SEQUENCE [LARGE SCALE GENOMIC DNA]</scope>
    <source>
        <strain evidence="2 3">CGMCC 1.5058</strain>
    </source>
</reference>
<accession>A0A1G8MCI5</accession>
<dbReference type="PANTHER" id="PTHR21064">
    <property type="entry name" value="AMINOGLYCOSIDE PHOSPHOTRANSFERASE DOMAIN-CONTAINING PROTEIN-RELATED"/>
    <property type="match status" value="1"/>
</dbReference>
<protein>
    <submittedName>
        <fullName evidence="2">Ser/Thr protein kinase RdoA involved in Cpx stress response, MazF antagonist</fullName>
    </submittedName>
</protein>
<name>A0A1G8MCI5_9CLOT</name>
<dbReference type="AlphaFoldDB" id="A0A1G8MCI5"/>
<dbReference type="Pfam" id="PF01636">
    <property type="entry name" value="APH"/>
    <property type="match status" value="1"/>
</dbReference>
<organism evidence="2 3">
    <name type="scientific">Proteiniclasticum ruminis</name>
    <dbReference type="NCBI Taxonomy" id="398199"/>
    <lineage>
        <taxon>Bacteria</taxon>
        <taxon>Bacillati</taxon>
        <taxon>Bacillota</taxon>
        <taxon>Clostridia</taxon>
        <taxon>Eubacteriales</taxon>
        <taxon>Clostridiaceae</taxon>
        <taxon>Proteiniclasticum</taxon>
    </lineage>
</organism>
<dbReference type="SUPFAM" id="SSF56112">
    <property type="entry name" value="Protein kinase-like (PK-like)"/>
    <property type="match status" value="1"/>
</dbReference>
<evidence type="ECO:0000259" key="1">
    <source>
        <dbReference type="Pfam" id="PF01636"/>
    </source>
</evidence>
<keyword evidence="2" id="KW-0418">Kinase</keyword>
<dbReference type="Proteomes" id="UP000183255">
    <property type="component" value="Unassembled WGS sequence"/>
</dbReference>
<dbReference type="EMBL" id="FNDZ01000003">
    <property type="protein sequence ID" value="SDI65639.1"/>
    <property type="molecule type" value="Genomic_DNA"/>
</dbReference>
<keyword evidence="2" id="KW-0808">Transferase</keyword>
<dbReference type="Gene3D" id="3.90.1200.10">
    <property type="match status" value="1"/>
</dbReference>
<dbReference type="InterPro" id="IPR002575">
    <property type="entry name" value="Aminoglycoside_PTrfase"/>
</dbReference>